<evidence type="ECO:0000256" key="7">
    <source>
        <dbReference type="ARBA" id="ARBA00022692"/>
    </source>
</evidence>
<keyword evidence="7 13" id="KW-0812">Transmembrane</keyword>
<keyword evidence="4 12" id="KW-0813">Transport</keyword>
<feature type="transmembrane region" description="Helical" evidence="13">
    <location>
        <begin position="20"/>
        <end position="41"/>
    </location>
</feature>
<evidence type="ECO:0000256" key="4">
    <source>
        <dbReference type="ARBA" id="ARBA00022448"/>
    </source>
</evidence>
<evidence type="ECO:0000256" key="2">
    <source>
        <dbReference type="ARBA" id="ARBA00011471"/>
    </source>
</evidence>
<keyword evidence="16" id="KW-1185">Reference proteome</keyword>
<evidence type="ECO:0000256" key="11">
    <source>
        <dbReference type="ARBA" id="ARBA00024816"/>
    </source>
</evidence>
<evidence type="ECO:0000256" key="10">
    <source>
        <dbReference type="ARBA" id="ARBA00023136"/>
    </source>
</evidence>
<proteinExistence type="inferred from homology"/>
<sequence length="231" mass="25599">MVSKFGIEHLWWQGDEIIRGIAIVLLLMSIASWIVILIKLIEIGRVKLQNRRVDVFWHSEDVIEGIEKLGNENDNPFAMIARNAHIAANHLQGDNSADNKKTQLHDKLDPSEWIGRAINQAIDRSVFKLQSGLWILASVASTAPFVGLFGTVWSIYHALMNISTNGSASLDQVAGPIGEALIMTALGLAVAIPAALGYNAIVRGQKIAVHMINRFAHEIHSYYLSGMRWKK</sequence>
<evidence type="ECO:0000256" key="5">
    <source>
        <dbReference type="ARBA" id="ARBA00022475"/>
    </source>
</evidence>
<dbReference type="Pfam" id="PF01618">
    <property type="entry name" value="MotA_ExbB"/>
    <property type="match status" value="1"/>
</dbReference>
<evidence type="ECO:0000313" key="15">
    <source>
        <dbReference type="EMBL" id="BBD76773.1"/>
    </source>
</evidence>
<dbReference type="EMBL" id="AP018558">
    <property type="protein sequence ID" value="BBD76773.1"/>
    <property type="molecule type" value="Genomic_DNA"/>
</dbReference>
<keyword evidence="9 13" id="KW-1133">Transmembrane helix</keyword>
<dbReference type="Proteomes" id="UP000262004">
    <property type="component" value="Chromosome"/>
</dbReference>
<evidence type="ECO:0000259" key="14">
    <source>
        <dbReference type="Pfam" id="PF01618"/>
    </source>
</evidence>
<dbReference type="GO" id="GO:0005886">
    <property type="term" value="C:plasma membrane"/>
    <property type="evidence" value="ECO:0007669"/>
    <property type="project" value="UniProtKB-SubCell"/>
</dbReference>
<evidence type="ECO:0000256" key="6">
    <source>
        <dbReference type="ARBA" id="ARBA00022519"/>
    </source>
</evidence>
<evidence type="ECO:0000313" key="16">
    <source>
        <dbReference type="Proteomes" id="UP000262004"/>
    </source>
</evidence>
<evidence type="ECO:0000256" key="12">
    <source>
        <dbReference type="RuleBase" id="RU004057"/>
    </source>
</evidence>
<feature type="transmembrane region" description="Helical" evidence="13">
    <location>
        <begin position="133"/>
        <end position="160"/>
    </location>
</feature>
<gene>
    <name evidence="15" type="ORF">HPTL_0505</name>
</gene>
<keyword evidence="5" id="KW-1003">Cell membrane</keyword>
<comment type="function">
    <text evidence="11">Involved in the TonB-dependent energy-dependent transport of various receptor-bound substrates. Protects ExbD from proteolytic degradation and functionally stabilizes TonB.</text>
</comment>
<evidence type="ECO:0000256" key="9">
    <source>
        <dbReference type="ARBA" id="ARBA00022989"/>
    </source>
</evidence>
<dbReference type="PANTHER" id="PTHR30625:SF14">
    <property type="entry name" value="BIOPOLYMER TRANSPORT PROTEIN EXBB"/>
    <property type="match status" value="1"/>
</dbReference>
<accession>A0A2Z6DWF0</accession>
<dbReference type="GO" id="GO:0017038">
    <property type="term" value="P:protein import"/>
    <property type="evidence" value="ECO:0007669"/>
    <property type="project" value="TreeGrafter"/>
</dbReference>
<dbReference type="InterPro" id="IPR050790">
    <property type="entry name" value="ExbB/TolQ_transport"/>
</dbReference>
<name>A0A2Z6DWF0_HYDTE</name>
<reference evidence="15 16" key="1">
    <citation type="submission" date="2018-04" db="EMBL/GenBank/DDBJ databases">
        <title>Complete genome sequence of Hydrogenophilus thermoluteolus TH-1.</title>
        <authorList>
            <person name="Arai H."/>
        </authorList>
    </citation>
    <scope>NUCLEOTIDE SEQUENCE [LARGE SCALE GENOMIC DNA]</scope>
    <source>
        <strain evidence="15 16">TH-1</strain>
    </source>
</reference>
<comment type="similarity">
    <text evidence="12">Belongs to the exbB/tolQ family.</text>
</comment>
<feature type="transmembrane region" description="Helical" evidence="13">
    <location>
        <begin position="180"/>
        <end position="201"/>
    </location>
</feature>
<protein>
    <recommendedName>
        <fullName evidence="3">Biopolymer transport protein ExbB</fullName>
    </recommendedName>
</protein>
<dbReference type="PANTHER" id="PTHR30625">
    <property type="entry name" value="PROTEIN TOLQ"/>
    <property type="match status" value="1"/>
</dbReference>
<dbReference type="InterPro" id="IPR002898">
    <property type="entry name" value="MotA_ExbB_proton_chnl"/>
</dbReference>
<evidence type="ECO:0000256" key="8">
    <source>
        <dbReference type="ARBA" id="ARBA00022927"/>
    </source>
</evidence>
<dbReference type="AlphaFoldDB" id="A0A2Z6DWF0"/>
<feature type="domain" description="MotA/TolQ/ExbB proton channel" evidence="14">
    <location>
        <begin position="103"/>
        <end position="210"/>
    </location>
</feature>
<keyword evidence="10 13" id="KW-0472">Membrane</keyword>
<keyword evidence="6" id="KW-0997">Cell inner membrane</keyword>
<comment type="subcellular location">
    <subcellularLocation>
        <location evidence="1">Cell inner membrane</location>
        <topology evidence="1">Multi-pass membrane protein</topology>
    </subcellularLocation>
    <subcellularLocation>
        <location evidence="12">Membrane</location>
        <topology evidence="12">Multi-pass membrane protein</topology>
    </subcellularLocation>
</comment>
<comment type="subunit">
    <text evidence="2">The accessory proteins ExbB and ExbD seem to form a complex with TonB.</text>
</comment>
<dbReference type="KEGG" id="htl:HPTL_0505"/>
<keyword evidence="8 12" id="KW-0653">Protein transport</keyword>
<evidence type="ECO:0000256" key="3">
    <source>
        <dbReference type="ARBA" id="ARBA00022093"/>
    </source>
</evidence>
<evidence type="ECO:0000256" key="1">
    <source>
        <dbReference type="ARBA" id="ARBA00004429"/>
    </source>
</evidence>
<dbReference type="OrthoDB" id="9805133at2"/>
<evidence type="ECO:0000256" key="13">
    <source>
        <dbReference type="SAM" id="Phobius"/>
    </source>
</evidence>
<dbReference type="RefSeq" id="WP_119336037.1">
    <property type="nucleotide sequence ID" value="NZ_AP018558.1"/>
</dbReference>
<organism evidence="15 16">
    <name type="scientific">Hydrogenophilus thermoluteolus</name>
    <name type="common">Pseudomonas hydrogenothermophila</name>
    <dbReference type="NCBI Taxonomy" id="297"/>
    <lineage>
        <taxon>Bacteria</taxon>
        <taxon>Pseudomonadati</taxon>
        <taxon>Pseudomonadota</taxon>
        <taxon>Hydrogenophilia</taxon>
        <taxon>Hydrogenophilales</taxon>
        <taxon>Hydrogenophilaceae</taxon>
        <taxon>Hydrogenophilus</taxon>
    </lineage>
</organism>